<name>A0A0G0LLS9_9BACT</name>
<dbReference type="Proteomes" id="UP000034774">
    <property type="component" value="Unassembled WGS sequence"/>
</dbReference>
<feature type="transmembrane region" description="Helical" evidence="1">
    <location>
        <begin position="14"/>
        <end position="32"/>
    </location>
</feature>
<keyword evidence="1" id="KW-0472">Membrane</keyword>
<protein>
    <submittedName>
        <fullName evidence="2">Uncharacterized protein</fullName>
    </submittedName>
</protein>
<proteinExistence type="predicted"/>
<comment type="caution">
    <text evidence="2">The sequence shown here is derived from an EMBL/GenBank/DDBJ whole genome shotgun (WGS) entry which is preliminary data.</text>
</comment>
<evidence type="ECO:0000313" key="3">
    <source>
        <dbReference type="Proteomes" id="UP000034774"/>
    </source>
</evidence>
<dbReference type="AlphaFoldDB" id="A0A0G0LLS9"/>
<evidence type="ECO:0000313" key="2">
    <source>
        <dbReference type="EMBL" id="KKQ91997.1"/>
    </source>
</evidence>
<gene>
    <name evidence="2" type="ORF">UT17_C0003G0020</name>
</gene>
<organism evidence="2 3">
    <name type="scientific">Candidatus Woesebacteria bacterium GW2011_GWB1_39_10</name>
    <dbReference type="NCBI Taxonomy" id="1618572"/>
    <lineage>
        <taxon>Bacteria</taxon>
        <taxon>Candidatus Woeseibacteriota</taxon>
    </lineage>
</organism>
<reference evidence="2 3" key="1">
    <citation type="journal article" date="2015" name="Nature">
        <title>rRNA introns, odd ribosomes, and small enigmatic genomes across a large radiation of phyla.</title>
        <authorList>
            <person name="Brown C.T."/>
            <person name="Hug L.A."/>
            <person name="Thomas B.C."/>
            <person name="Sharon I."/>
            <person name="Castelle C.J."/>
            <person name="Singh A."/>
            <person name="Wilkins M.J."/>
            <person name="Williams K.H."/>
            <person name="Banfield J.F."/>
        </authorList>
    </citation>
    <scope>NUCLEOTIDE SEQUENCE [LARGE SCALE GENOMIC DNA]</scope>
</reference>
<dbReference type="STRING" id="1618572.UT17_C0003G0020"/>
<keyword evidence="1" id="KW-0812">Transmembrane</keyword>
<keyword evidence="1" id="KW-1133">Transmembrane helix</keyword>
<accession>A0A0G0LLS9</accession>
<sequence length="350" mass="38491">MTGLTQVAINARKGIRYGIFFIIFIIVGKFLFDSGVAIYKKVFPAPPPPPTVKFGKLSKIPFPKSDINPKINYILETPEGGLPTNIPGQAKVFFMPKISANLLSLDVAKNKAKVLEFTKDPIQVSDTVYKFGSPNFPSVLEINIITGVFSISYDLIADRSPIDTKPPIAEVAAAEYRSALSTAGVLPDDLTGPVTHNFLKLSDGKLISALSLSESDLIEINLFRKSYDNLPSMTGNPNKANVWAIVSGSSNKKQQLIVAEYHYFPVDESQSSTYPIKTPTEAYAEFTAGNVYIADIGLSKEGDSLKIRRVYLAYFDPDTETDFFQPIYVFEGDNGFTAYVPAIKSDYYGE</sequence>
<evidence type="ECO:0000256" key="1">
    <source>
        <dbReference type="SAM" id="Phobius"/>
    </source>
</evidence>
<dbReference type="EMBL" id="LBVU01000003">
    <property type="protein sequence ID" value="KKQ91997.1"/>
    <property type="molecule type" value="Genomic_DNA"/>
</dbReference>